<accession>A0AA41Z3Z2</accession>
<dbReference type="AlphaFoldDB" id="A0AA41Z3Z2"/>
<sequence length="89" mass="9677">MRNNDEADLLPIKAVQAWVDSKGHLYPTKEAALYVEIERLLGHVGTGESLAPGIARVLVEKRDRLMPLLKAFGAASEVIEAIPLAQATE</sequence>
<comment type="caution">
    <text evidence="1">The sequence shown here is derived from an EMBL/GenBank/DDBJ whole genome shotgun (WGS) entry which is preliminary data.</text>
</comment>
<evidence type="ECO:0000313" key="2">
    <source>
        <dbReference type="Proteomes" id="UP001165565"/>
    </source>
</evidence>
<dbReference type="EMBL" id="JANFAV010000001">
    <property type="protein sequence ID" value="MCW6533580.1"/>
    <property type="molecule type" value="Genomic_DNA"/>
</dbReference>
<gene>
    <name evidence="1" type="ORF">NEE01_02140</name>
</gene>
<name>A0AA41Z3Z2_9SPHN</name>
<dbReference type="Proteomes" id="UP001165565">
    <property type="component" value="Unassembled WGS sequence"/>
</dbReference>
<dbReference type="RefSeq" id="WP_179514155.1">
    <property type="nucleotide sequence ID" value="NZ_JANFAU010000022.1"/>
</dbReference>
<protein>
    <submittedName>
        <fullName evidence="1">Uncharacterized protein</fullName>
    </submittedName>
</protein>
<keyword evidence="2" id="KW-1185">Reference proteome</keyword>
<evidence type="ECO:0000313" key="1">
    <source>
        <dbReference type="EMBL" id="MCW6533580.1"/>
    </source>
</evidence>
<proteinExistence type="predicted"/>
<organism evidence="1 2">
    <name type="scientific">Sphingomonas lycopersici</name>
    <dbReference type="NCBI Taxonomy" id="2951807"/>
    <lineage>
        <taxon>Bacteria</taxon>
        <taxon>Pseudomonadati</taxon>
        <taxon>Pseudomonadota</taxon>
        <taxon>Alphaproteobacteria</taxon>
        <taxon>Sphingomonadales</taxon>
        <taxon>Sphingomonadaceae</taxon>
        <taxon>Sphingomonas</taxon>
    </lineage>
</organism>
<reference evidence="1" key="1">
    <citation type="submission" date="2022-06" db="EMBL/GenBank/DDBJ databases">
        <title>Sphingomonas sp. nov. isolated from rhizosphere soil of tomato.</title>
        <authorList>
            <person name="Dong H."/>
            <person name="Gao R."/>
        </authorList>
    </citation>
    <scope>NUCLEOTIDE SEQUENCE</scope>
    <source>
        <strain evidence="1">MMSM24</strain>
    </source>
</reference>